<gene>
    <name evidence="1" type="ORF">PYS65_08805</name>
</gene>
<name>A0ABY8JXV1_9ACTN</name>
<reference evidence="1 2" key="1">
    <citation type="submission" date="2023-03" db="EMBL/GenBank/DDBJ databases">
        <authorList>
            <person name="Mo P."/>
        </authorList>
    </citation>
    <scope>NUCLEOTIDE SEQUENCE [LARGE SCALE GENOMIC DNA]</scope>
    <source>
        <strain evidence="1 2">HUAS 5</strain>
    </source>
</reference>
<dbReference type="Pfam" id="PF05402">
    <property type="entry name" value="PqqD"/>
    <property type="match status" value="1"/>
</dbReference>
<evidence type="ECO:0000313" key="1">
    <source>
        <dbReference type="EMBL" id="WGD40218.1"/>
    </source>
</evidence>
<accession>A0ABY8JXV1</accession>
<dbReference type="InterPro" id="IPR041881">
    <property type="entry name" value="PqqD_sf"/>
</dbReference>
<dbReference type="Proteomes" id="UP001216440">
    <property type="component" value="Chromosome"/>
</dbReference>
<dbReference type="InterPro" id="IPR008792">
    <property type="entry name" value="PQQD"/>
</dbReference>
<protein>
    <submittedName>
        <fullName evidence="1">Lasso peptide biosynthesis PqqD family chaperone</fullName>
    </submittedName>
</protein>
<sequence length="85" mass="9129">MTLKVSKHLKLAETEFGAAMLDEKSGRYWQLNPAAATIARALLDGGTPEDAVRAVTDRFDVDDARASADVRNLVEAMRAAGVVRG</sequence>
<dbReference type="Gene3D" id="1.10.10.1150">
    <property type="entry name" value="Coenzyme PQQ synthesis protein D (PqqD)"/>
    <property type="match status" value="1"/>
</dbReference>
<dbReference type="RefSeq" id="WP_279333251.1">
    <property type="nucleotide sequence ID" value="NZ_CP121682.1"/>
</dbReference>
<proteinExistence type="predicted"/>
<organism evidence="1 2">
    <name type="scientific">Streptomyces cathayae</name>
    <dbReference type="NCBI Taxonomy" id="3031124"/>
    <lineage>
        <taxon>Bacteria</taxon>
        <taxon>Bacillati</taxon>
        <taxon>Actinomycetota</taxon>
        <taxon>Actinomycetes</taxon>
        <taxon>Kitasatosporales</taxon>
        <taxon>Streptomycetaceae</taxon>
        <taxon>Streptomyces</taxon>
    </lineage>
</organism>
<keyword evidence="2" id="KW-1185">Reference proteome</keyword>
<dbReference type="EMBL" id="CP121682">
    <property type="protein sequence ID" value="WGD40218.1"/>
    <property type="molecule type" value="Genomic_DNA"/>
</dbReference>
<dbReference type="NCBIfam" id="NF033530">
    <property type="entry name" value="lasso_PqqD_Strm"/>
    <property type="match status" value="1"/>
</dbReference>
<evidence type="ECO:0000313" key="2">
    <source>
        <dbReference type="Proteomes" id="UP001216440"/>
    </source>
</evidence>